<name>A0ABU1IUG6_9BACL</name>
<dbReference type="Proteomes" id="UP001185028">
    <property type="component" value="Unassembled WGS sequence"/>
</dbReference>
<evidence type="ECO:0000256" key="1">
    <source>
        <dbReference type="SAM" id="Phobius"/>
    </source>
</evidence>
<feature type="transmembrane region" description="Helical" evidence="1">
    <location>
        <begin position="48"/>
        <end position="65"/>
    </location>
</feature>
<comment type="caution">
    <text evidence="2">The sequence shown here is derived from an EMBL/GenBank/DDBJ whole genome shotgun (WGS) entry which is preliminary data.</text>
</comment>
<keyword evidence="1" id="KW-1133">Transmembrane helix</keyword>
<evidence type="ECO:0000313" key="3">
    <source>
        <dbReference type="Proteomes" id="UP001185028"/>
    </source>
</evidence>
<gene>
    <name evidence="2" type="ORF">JOC58_000790</name>
</gene>
<reference evidence="2 3" key="1">
    <citation type="submission" date="2023-07" db="EMBL/GenBank/DDBJ databases">
        <title>Genomic Encyclopedia of Type Strains, Phase IV (KMG-IV): sequencing the most valuable type-strain genomes for metagenomic binning, comparative biology and taxonomic classification.</title>
        <authorList>
            <person name="Goeker M."/>
        </authorList>
    </citation>
    <scope>NUCLEOTIDE SEQUENCE [LARGE SCALE GENOMIC DNA]</scope>
    <source>
        <strain evidence="2 3">DSM 22170</strain>
    </source>
</reference>
<feature type="transmembrane region" description="Helical" evidence="1">
    <location>
        <begin position="7"/>
        <end position="28"/>
    </location>
</feature>
<accession>A0ABU1IUG6</accession>
<organism evidence="2 3">
    <name type="scientific">Paenibacillus hunanensis</name>
    <dbReference type="NCBI Taxonomy" id="539262"/>
    <lineage>
        <taxon>Bacteria</taxon>
        <taxon>Bacillati</taxon>
        <taxon>Bacillota</taxon>
        <taxon>Bacilli</taxon>
        <taxon>Bacillales</taxon>
        <taxon>Paenibacillaceae</taxon>
        <taxon>Paenibacillus</taxon>
    </lineage>
</organism>
<evidence type="ECO:0000313" key="2">
    <source>
        <dbReference type="EMBL" id="MDR6242906.1"/>
    </source>
</evidence>
<sequence>MNKYQFIWCEGVCGYGGVTSLAVMAMHYMDHTFTLTLDGILGEISRTVPLFLLCGYLLGELIWRWKSVRSQPDK</sequence>
<proteinExistence type="predicted"/>
<keyword evidence="1" id="KW-0472">Membrane</keyword>
<dbReference type="EMBL" id="JAVDQH010000002">
    <property type="protein sequence ID" value="MDR6242906.1"/>
    <property type="molecule type" value="Genomic_DNA"/>
</dbReference>
<protein>
    <submittedName>
        <fullName evidence="2">Uncharacterized protein</fullName>
    </submittedName>
</protein>
<keyword evidence="1" id="KW-0812">Transmembrane</keyword>
<dbReference type="RefSeq" id="WP_188774375.1">
    <property type="nucleotide sequence ID" value="NZ_BMMB01000002.1"/>
</dbReference>
<keyword evidence="3" id="KW-1185">Reference proteome</keyword>